<dbReference type="InterPro" id="IPR001611">
    <property type="entry name" value="Leu-rich_rpt"/>
</dbReference>
<dbReference type="OrthoDB" id="676979at2759"/>
<dbReference type="GO" id="GO:0016020">
    <property type="term" value="C:membrane"/>
    <property type="evidence" value="ECO:0007669"/>
    <property type="project" value="UniProtKB-SubCell"/>
</dbReference>
<dbReference type="AlphaFoldDB" id="S8BYC9"/>
<feature type="transmembrane region" description="Helical" evidence="10">
    <location>
        <begin position="370"/>
        <end position="391"/>
    </location>
</feature>
<keyword evidence="4 10" id="KW-0812">Transmembrane</keyword>
<feature type="compositionally biased region" description="Low complexity" evidence="9">
    <location>
        <begin position="10"/>
        <end position="20"/>
    </location>
</feature>
<feature type="region of interest" description="Disordered" evidence="9">
    <location>
        <begin position="1"/>
        <end position="20"/>
    </location>
</feature>
<evidence type="ECO:0000256" key="3">
    <source>
        <dbReference type="ARBA" id="ARBA00022614"/>
    </source>
</evidence>
<evidence type="ECO:0000256" key="8">
    <source>
        <dbReference type="ARBA" id="ARBA00023180"/>
    </source>
</evidence>
<evidence type="ECO:0000256" key="4">
    <source>
        <dbReference type="ARBA" id="ARBA00022692"/>
    </source>
</evidence>
<dbReference type="Pfam" id="PF13855">
    <property type="entry name" value="LRR_8"/>
    <property type="match status" value="1"/>
</dbReference>
<comment type="caution">
    <text evidence="11">The sequence shown here is derived from an EMBL/GenBank/DDBJ whole genome shotgun (WGS) entry which is preliminary data.</text>
</comment>
<dbReference type="PANTHER" id="PTHR48064">
    <property type="entry name" value="OS01G0750400 PROTEIN"/>
    <property type="match status" value="1"/>
</dbReference>
<evidence type="ECO:0000256" key="6">
    <source>
        <dbReference type="ARBA" id="ARBA00022989"/>
    </source>
</evidence>
<keyword evidence="5" id="KW-0677">Repeat</keyword>
<evidence type="ECO:0000313" key="12">
    <source>
        <dbReference type="Proteomes" id="UP000015453"/>
    </source>
</evidence>
<dbReference type="PRINTS" id="PR00019">
    <property type="entry name" value="LEURICHRPT"/>
</dbReference>
<dbReference type="InterPro" id="IPR032675">
    <property type="entry name" value="LRR_dom_sf"/>
</dbReference>
<evidence type="ECO:0000256" key="2">
    <source>
        <dbReference type="ARBA" id="ARBA00009592"/>
    </source>
</evidence>
<dbReference type="Gene3D" id="3.80.10.10">
    <property type="entry name" value="Ribonuclease Inhibitor"/>
    <property type="match status" value="2"/>
</dbReference>
<dbReference type="InterPro" id="IPR053038">
    <property type="entry name" value="RLP_Defense"/>
</dbReference>
<gene>
    <name evidence="11" type="ORF">M569_15429</name>
</gene>
<proteinExistence type="inferred from homology"/>
<evidence type="ECO:0000256" key="5">
    <source>
        <dbReference type="ARBA" id="ARBA00022737"/>
    </source>
</evidence>
<keyword evidence="3" id="KW-0433">Leucine-rich repeat</keyword>
<dbReference type="PANTHER" id="PTHR48064:SF1">
    <property type="entry name" value="RECEPTOR-LIKE PROTEIN 51-RELATED"/>
    <property type="match status" value="1"/>
</dbReference>
<dbReference type="Pfam" id="PF00560">
    <property type="entry name" value="LRR_1"/>
    <property type="match status" value="1"/>
</dbReference>
<keyword evidence="8" id="KW-0325">Glycoprotein</keyword>
<organism evidence="11 12">
    <name type="scientific">Genlisea aurea</name>
    <dbReference type="NCBI Taxonomy" id="192259"/>
    <lineage>
        <taxon>Eukaryota</taxon>
        <taxon>Viridiplantae</taxon>
        <taxon>Streptophyta</taxon>
        <taxon>Embryophyta</taxon>
        <taxon>Tracheophyta</taxon>
        <taxon>Spermatophyta</taxon>
        <taxon>Magnoliopsida</taxon>
        <taxon>eudicotyledons</taxon>
        <taxon>Gunneridae</taxon>
        <taxon>Pentapetalae</taxon>
        <taxon>asterids</taxon>
        <taxon>lamiids</taxon>
        <taxon>Lamiales</taxon>
        <taxon>Lentibulariaceae</taxon>
        <taxon>Genlisea</taxon>
    </lineage>
</organism>
<accession>S8BYC9</accession>
<protein>
    <recommendedName>
        <fullName evidence="13">Leucine-rich repeat-containing N-terminal plant-type domain-containing protein</fullName>
    </recommendedName>
</protein>
<comment type="subcellular location">
    <subcellularLocation>
        <location evidence="1">Membrane</location>
        <topology evidence="1">Single-pass membrane protein</topology>
    </subcellularLocation>
</comment>
<dbReference type="EMBL" id="AUSU01008411">
    <property type="protein sequence ID" value="EPS59379.1"/>
    <property type="molecule type" value="Genomic_DNA"/>
</dbReference>
<feature type="non-terminal residue" evidence="11">
    <location>
        <position position="395"/>
    </location>
</feature>
<name>S8BYC9_9LAMI</name>
<evidence type="ECO:0008006" key="13">
    <source>
        <dbReference type="Google" id="ProtNLM"/>
    </source>
</evidence>
<evidence type="ECO:0000256" key="10">
    <source>
        <dbReference type="SAM" id="Phobius"/>
    </source>
</evidence>
<keyword evidence="12" id="KW-1185">Reference proteome</keyword>
<sequence length="395" mass="41470">SPAPSPKSSPEPSISSSPLDPTQLRALQSLNLLPTSSRSPCSSPEIHCDGGAPLRHLISLTISNCSDDVALSAAALKSLSTLTSLAFVNCPISPIRFPSSLAGNLRAFACIRSLRKLTGVWLSRLQNVSELTVSGVSVVASGPSIILGGMKSLQSVTLSQCNLTGILPRRWHPNLTSVDLSENRLAGSIPVSITNLENLDHLNLSGNSLNGTIPASIGDMGSLRNLSLSSNSLSGAIPDSVAALPELTHLDLSSNRLNGTIPNFLRNMKKLKYLNLESNDFHGILPFNDTFIKRLDVFKVGENSNLCYNRSALGSSSKVVKLGISPCNKHGLPISPPPAKDSSSSSDSADDGGGNSDQDKQQQHGGTSKVVLGVAIGLSSVVFLIVFLVCLSKCC</sequence>
<evidence type="ECO:0000313" key="11">
    <source>
        <dbReference type="EMBL" id="EPS59379.1"/>
    </source>
</evidence>
<reference evidence="11 12" key="1">
    <citation type="journal article" date="2013" name="BMC Genomics">
        <title>The miniature genome of a carnivorous plant Genlisea aurea contains a low number of genes and short non-coding sequences.</title>
        <authorList>
            <person name="Leushkin E.V."/>
            <person name="Sutormin R.A."/>
            <person name="Nabieva E.R."/>
            <person name="Penin A.A."/>
            <person name="Kondrashov A.S."/>
            <person name="Logacheva M.D."/>
        </authorList>
    </citation>
    <scope>NUCLEOTIDE SEQUENCE [LARGE SCALE GENOMIC DNA]</scope>
</reference>
<evidence type="ECO:0000256" key="7">
    <source>
        <dbReference type="ARBA" id="ARBA00023136"/>
    </source>
</evidence>
<feature type="region of interest" description="Disordered" evidence="9">
    <location>
        <begin position="331"/>
        <end position="364"/>
    </location>
</feature>
<dbReference type="Proteomes" id="UP000015453">
    <property type="component" value="Unassembled WGS sequence"/>
</dbReference>
<keyword evidence="7 10" id="KW-0472">Membrane</keyword>
<dbReference type="FunFam" id="3.80.10.10:FF:000111">
    <property type="entry name" value="LRR receptor-like serine/threonine-protein kinase ERECTA"/>
    <property type="match status" value="1"/>
</dbReference>
<evidence type="ECO:0000256" key="1">
    <source>
        <dbReference type="ARBA" id="ARBA00004167"/>
    </source>
</evidence>
<keyword evidence="6 10" id="KW-1133">Transmembrane helix</keyword>
<dbReference type="SUPFAM" id="SSF52058">
    <property type="entry name" value="L domain-like"/>
    <property type="match status" value="1"/>
</dbReference>
<comment type="similarity">
    <text evidence="2">Belongs to the RLP family.</text>
</comment>
<feature type="non-terminal residue" evidence="11">
    <location>
        <position position="1"/>
    </location>
</feature>
<evidence type="ECO:0000256" key="9">
    <source>
        <dbReference type="SAM" id="MobiDB-lite"/>
    </source>
</evidence>